<evidence type="ECO:0000256" key="5">
    <source>
        <dbReference type="ARBA" id="ARBA00074154"/>
    </source>
</evidence>
<dbReference type="FunFam" id="1.10.287.100:FF:000001">
    <property type="entry name" value="Transcription initiation factor IIA subunit"/>
    <property type="match status" value="1"/>
</dbReference>
<evidence type="ECO:0000313" key="8">
    <source>
        <dbReference type="Proteomes" id="UP000038830"/>
    </source>
</evidence>
<feature type="compositionally biased region" description="Polar residues" evidence="6">
    <location>
        <begin position="72"/>
        <end position="82"/>
    </location>
</feature>
<dbReference type="GO" id="GO:0005672">
    <property type="term" value="C:transcription factor TFIIA complex"/>
    <property type="evidence" value="ECO:0007669"/>
    <property type="project" value="InterPro"/>
</dbReference>
<comment type="subcellular location">
    <subcellularLocation>
        <location evidence="1">Nucleus</location>
    </subcellularLocation>
</comment>
<reference evidence="8" key="1">
    <citation type="journal article" date="2015" name="J. Biotechnol.">
        <title>The structure of the Cyberlindnera jadinii genome and its relation to Candida utilis analyzed by the occurrence of single nucleotide polymorphisms.</title>
        <authorList>
            <person name="Rupp O."/>
            <person name="Brinkrolf K."/>
            <person name="Buerth C."/>
            <person name="Kunigo M."/>
            <person name="Schneider J."/>
            <person name="Jaenicke S."/>
            <person name="Goesmann A."/>
            <person name="Puehler A."/>
            <person name="Jaeger K.-E."/>
            <person name="Ernst J.F."/>
        </authorList>
    </citation>
    <scope>NUCLEOTIDE SEQUENCE [LARGE SCALE GENOMIC DNA]</scope>
    <source>
        <strain evidence="8">ATCC 18201 / CBS 1600 / BCRC 20928 / JCM 3617 / NBRC 0987 / NRRL Y-1542</strain>
    </source>
</reference>
<keyword evidence="4" id="KW-0539">Nucleus</keyword>
<feature type="region of interest" description="Disordered" evidence="6">
    <location>
        <begin position="72"/>
        <end position="114"/>
    </location>
</feature>
<evidence type="ECO:0000256" key="4">
    <source>
        <dbReference type="ARBA" id="ARBA00023242"/>
    </source>
</evidence>
<dbReference type="GO" id="GO:0006367">
    <property type="term" value="P:transcription initiation at RNA polymerase II promoter"/>
    <property type="evidence" value="ECO:0007669"/>
    <property type="project" value="InterPro"/>
</dbReference>
<keyword evidence="3" id="KW-0804">Transcription</keyword>
<dbReference type="Gene3D" id="1.10.287.100">
    <property type="match status" value="1"/>
</dbReference>
<dbReference type="InterPro" id="IPR009088">
    <property type="entry name" value="TFIIA_b-brl"/>
</dbReference>
<sequence length="224" mass="24882">MSNKEAAKTYEEIIDEVINESRQDFEDIGIDESTLLDLRQIWRDNLAQTRVANFSWAPHLAETDPVISTATTVDQSSSVAGVTSTESSSHTNTPSNSANTTTNSTTGTNSQQQNVNGSEFSFEVQDDKGQLAKSLQKQRDAELKKERTMASLDSDDINSDLDDSDDDAEGFDEDGEDGEGMIMLCLYEKVLRVKNKWKCNLRDGILNVNGKDYTFQKATGESEW</sequence>
<dbReference type="SUPFAM" id="SSF47396">
    <property type="entry name" value="Transcription factor IIA (TFIIA), alpha-helical domain"/>
    <property type="match status" value="1"/>
</dbReference>
<feature type="compositionally biased region" description="Acidic residues" evidence="6">
    <location>
        <begin position="153"/>
        <end position="177"/>
    </location>
</feature>
<dbReference type="Gene3D" id="2.30.18.10">
    <property type="entry name" value="Transcription factor IIA (TFIIA), beta-barrel domain"/>
    <property type="match status" value="1"/>
</dbReference>
<dbReference type="EMBL" id="CDQK01000003">
    <property type="protein sequence ID" value="CEP22176.1"/>
    <property type="molecule type" value="Genomic_DNA"/>
</dbReference>
<dbReference type="AlphaFoldDB" id="A0A0H5C2Y0"/>
<dbReference type="Pfam" id="PF03153">
    <property type="entry name" value="TFIIA"/>
    <property type="match status" value="2"/>
</dbReference>
<dbReference type="CDD" id="cd07976">
    <property type="entry name" value="TFIIA_alpha_beta_like"/>
    <property type="match status" value="1"/>
</dbReference>
<evidence type="ECO:0000256" key="1">
    <source>
        <dbReference type="ARBA" id="ARBA00004123"/>
    </source>
</evidence>
<dbReference type="PANTHER" id="PTHR12694">
    <property type="entry name" value="TRANSCRIPTION INITIATION FACTOR IIA SUBUNIT 1"/>
    <property type="match status" value="1"/>
</dbReference>
<feature type="region of interest" description="Disordered" evidence="6">
    <location>
        <begin position="126"/>
        <end position="177"/>
    </location>
</feature>
<evidence type="ECO:0000313" key="7">
    <source>
        <dbReference type="EMBL" id="CEP22176.1"/>
    </source>
</evidence>
<dbReference type="InterPro" id="IPR004855">
    <property type="entry name" value="TFIIA_asu/bsu"/>
</dbReference>
<comment type="similarity">
    <text evidence="2">Belongs to the TFIIA subunit 1 family.</text>
</comment>
<evidence type="ECO:0000256" key="6">
    <source>
        <dbReference type="SAM" id="MobiDB-lite"/>
    </source>
</evidence>
<proteinExistence type="inferred from homology"/>
<dbReference type="SMART" id="SM01371">
    <property type="entry name" value="TFIIA"/>
    <property type="match status" value="1"/>
</dbReference>
<evidence type="ECO:0000256" key="2">
    <source>
        <dbReference type="ARBA" id="ARBA00010059"/>
    </source>
</evidence>
<name>A0A0H5C2Y0_CYBJN</name>
<accession>A0A0H5C2Y0</accession>
<dbReference type="Proteomes" id="UP000038830">
    <property type="component" value="Unassembled WGS sequence"/>
</dbReference>
<dbReference type="SUPFAM" id="SSF50784">
    <property type="entry name" value="Transcription factor IIA (TFIIA), beta-barrel domain"/>
    <property type="match status" value="1"/>
</dbReference>
<protein>
    <recommendedName>
        <fullName evidence="5">Transcription initiation factor IIA large subunit</fullName>
    </recommendedName>
</protein>
<feature type="compositionally biased region" description="Low complexity" evidence="6">
    <location>
        <begin position="83"/>
        <end position="110"/>
    </location>
</feature>
<dbReference type="PANTHER" id="PTHR12694:SF8">
    <property type="entry name" value="TRANSCRIPTION INITIATION FACTOR IIA SUBUNIT 1"/>
    <property type="match status" value="1"/>
</dbReference>
<gene>
    <name evidence="7" type="primary">TOA1</name>
    <name evidence="7" type="ORF">BN1211_2459</name>
</gene>
<evidence type="ECO:0000256" key="3">
    <source>
        <dbReference type="ARBA" id="ARBA00023163"/>
    </source>
</evidence>
<organism evidence="7 8">
    <name type="scientific">Cyberlindnera jadinii (strain ATCC 18201 / CBS 1600 / BCRC 20928 / JCM 3617 / NBRC 0987 / NRRL Y-1542)</name>
    <name type="common">Torula yeast</name>
    <name type="synonym">Candida utilis</name>
    <dbReference type="NCBI Taxonomy" id="983966"/>
    <lineage>
        <taxon>Eukaryota</taxon>
        <taxon>Fungi</taxon>
        <taxon>Dikarya</taxon>
        <taxon>Ascomycota</taxon>
        <taxon>Saccharomycotina</taxon>
        <taxon>Saccharomycetes</taxon>
        <taxon>Phaffomycetales</taxon>
        <taxon>Phaffomycetaceae</taxon>
        <taxon>Cyberlindnera</taxon>
    </lineage>
</organism>
<feature type="compositionally biased region" description="Basic and acidic residues" evidence="6">
    <location>
        <begin position="137"/>
        <end position="148"/>
    </location>
</feature>